<proteinExistence type="predicted"/>
<reference evidence="1 2" key="1">
    <citation type="journal article" date="2019" name="Sci. Rep.">
        <title>Orb-weaving spider Araneus ventricosus genome elucidates the spidroin gene catalogue.</title>
        <authorList>
            <person name="Kono N."/>
            <person name="Nakamura H."/>
            <person name="Ohtoshi R."/>
            <person name="Moran D.A.P."/>
            <person name="Shinohara A."/>
            <person name="Yoshida Y."/>
            <person name="Fujiwara M."/>
            <person name="Mori M."/>
            <person name="Tomita M."/>
            <person name="Arakawa K."/>
        </authorList>
    </citation>
    <scope>NUCLEOTIDE SEQUENCE [LARGE SCALE GENOMIC DNA]</scope>
</reference>
<protein>
    <submittedName>
        <fullName evidence="1">Uncharacterized protein</fullName>
    </submittedName>
</protein>
<accession>A0A4Y1ZNV3</accession>
<dbReference type="AlphaFoldDB" id="A0A4Y1ZNV3"/>
<evidence type="ECO:0000313" key="1">
    <source>
        <dbReference type="EMBL" id="GBL60101.1"/>
    </source>
</evidence>
<comment type="caution">
    <text evidence="1">The sequence shown here is derived from an EMBL/GenBank/DDBJ whole genome shotgun (WGS) entry which is preliminary data.</text>
</comment>
<dbReference type="Proteomes" id="UP000499080">
    <property type="component" value="Unassembled WGS sequence"/>
</dbReference>
<sequence length="40" mass="4412">MPVTLKPLVALPTVAYLFQASQIKDYLIPSQFAPNVLLNP</sequence>
<feature type="non-terminal residue" evidence="1">
    <location>
        <position position="40"/>
    </location>
</feature>
<evidence type="ECO:0000313" key="2">
    <source>
        <dbReference type="Proteomes" id="UP000499080"/>
    </source>
</evidence>
<name>A0A4Y1ZNV3_ARAVE</name>
<keyword evidence="2" id="KW-1185">Reference proteome</keyword>
<organism evidence="1 2">
    <name type="scientific">Araneus ventricosus</name>
    <name type="common">Orbweaver spider</name>
    <name type="synonym">Epeira ventricosa</name>
    <dbReference type="NCBI Taxonomy" id="182803"/>
    <lineage>
        <taxon>Eukaryota</taxon>
        <taxon>Metazoa</taxon>
        <taxon>Ecdysozoa</taxon>
        <taxon>Arthropoda</taxon>
        <taxon>Chelicerata</taxon>
        <taxon>Arachnida</taxon>
        <taxon>Araneae</taxon>
        <taxon>Araneomorphae</taxon>
        <taxon>Entelegynae</taxon>
        <taxon>Araneoidea</taxon>
        <taxon>Araneidae</taxon>
        <taxon>Araneus</taxon>
    </lineage>
</organism>
<dbReference type="EMBL" id="BGPR01076238">
    <property type="protein sequence ID" value="GBL60101.1"/>
    <property type="molecule type" value="Genomic_DNA"/>
</dbReference>
<gene>
    <name evidence="1" type="ORF">AVEN_28190_1</name>
</gene>